<name>A0ABS2RAF3_9BACI</name>
<evidence type="ECO:0000313" key="3">
    <source>
        <dbReference type="Proteomes" id="UP000823485"/>
    </source>
</evidence>
<gene>
    <name evidence="2" type="ORF">JOC94_003649</name>
</gene>
<keyword evidence="3" id="KW-1185">Reference proteome</keyword>
<sequence>MTDKQQYKNDIKQYQMPKALRRSKKSAYRVGYTASTGNDTGGKDEPGKRTDL</sequence>
<dbReference type="Proteomes" id="UP000823485">
    <property type="component" value="Unassembled WGS sequence"/>
</dbReference>
<dbReference type="RefSeq" id="WP_171973836.1">
    <property type="nucleotide sequence ID" value="NZ_JAFBFH010000030.1"/>
</dbReference>
<feature type="compositionally biased region" description="Basic and acidic residues" evidence="1">
    <location>
        <begin position="1"/>
        <end position="11"/>
    </location>
</feature>
<protein>
    <submittedName>
        <fullName evidence="2">Uncharacterized protein</fullName>
    </submittedName>
</protein>
<proteinExistence type="predicted"/>
<reference evidence="2 3" key="1">
    <citation type="submission" date="2021-01" db="EMBL/GenBank/DDBJ databases">
        <title>Genomic Encyclopedia of Type Strains, Phase IV (KMG-IV): sequencing the most valuable type-strain genomes for metagenomic binning, comparative biology and taxonomic classification.</title>
        <authorList>
            <person name="Goeker M."/>
        </authorList>
    </citation>
    <scope>NUCLEOTIDE SEQUENCE [LARGE SCALE GENOMIC DNA]</scope>
    <source>
        <strain evidence="2 3">DSM 105453</strain>
    </source>
</reference>
<comment type="caution">
    <text evidence="2">The sequence shown here is derived from an EMBL/GenBank/DDBJ whole genome shotgun (WGS) entry which is preliminary data.</text>
</comment>
<evidence type="ECO:0000256" key="1">
    <source>
        <dbReference type="SAM" id="MobiDB-lite"/>
    </source>
</evidence>
<accession>A0ABS2RAF3</accession>
<feature type="region of interest" description="Disordered" evidence="1">
    <location>
        <begin position="1"/>
        <end position="52"/>
    </location>
</feature>
<dbReference type="EMBL" id="JAFBFH010000030">
    <property type="protein sequence ID" value="MBM7716628.1"/>
    <property type="molecule type" value="Genomic_DNA"/>
</dbReference>
<feature type="compositionally biased region" description="Basic and acidic residues" evidence="1">
    <location>
        <begin position="41"/>
        <end position="52"/>
    </location>
</feature>
<organism evidence="2 3">
    <name type="scientific">Siminovitchia thermophila</name>
    <dbReference type="NCBI Taxonomy" id="1245522"/>
    <lineage>
        <taxon>Bacteria</taxon>
        <taxon>Bacillati</taxon>
        <taxon>Bacillota</taxon>
        <taxon>Bacilli</taxon>
        <taxon>Bacillales</taxon>
        <taxon>Bacillaceae</taxon>
        <taxon>Siminovitchia</taxon>
    </lineage>
</organism>
<evidence type="ECO:0000313" key="2">
    <source>
        <dbReference type="EMBL" id="MBM7716628.1"/>
    </source>
</evidence>